<evidence type="ECO:0000313" key="3">
    <source>
        <dbReference type="Proteomes" id="UP000670947"/>
    </source>
</evidence>
<sequence length="191" mass="21241">MTTFQSWLGLVILMLGSIAGIYARNVTVIVLCVAVGLVLLSLATIAESAQGAYHRSLGLPMTRNQLRTILRQSPTYAFESGLFEAYPNADRAPGYPLLRLDGEYYVRVKLFYPYLRQEDTAYTFALPGRAPAVLDCEAYYRAGADLFEHDERVYVRLAALGLRFRVRGARAELYEADSADSRGFGDRGAKP</sequence>
<dbReference type="Proteomes" id="UP000670947">
    <property type="component" value="Unassembled WGS sequence"/>
</dbReference>
<dbReference type="RefSeq" id="WP_208848482.1">
    <property type="nucleotide sequence ID" value="NZ_JAGGDJ010000011.1"/>
</dbReference>
<dbReference type="EMBL" id="JAGGDJ010000011">
    <property type="protein sequence ID" value="MBO7745648.1"/>
    <property type="molecule type" value="Genomic_DNA"/>
</dbReference>
<organism evidence="2 3">
    <name type="scientific">Paenibacillus artemisiicola</name>
    <dbReference type="NCBI Taxonomy" id="1172618"/>
    <lineage>
        <taxon>Bacteria</taxon>
        <taxon>Bacillati</taxon>
        <taxon>Bacillota</taxon>
        <taxon>Bacilli</taxon>
        <taxon>Bacillales</taxon>
        <taxon>Paenibacillaceae</taxon>
        <taxon>Paenibacillus</taxon>
    </lineage>
</organism>
<keyword evidence="1" id="KW-0472">Membrane</keyword>
<gene>
    <name evidence="2" type="ORF">I8J29_15665</name>
</gene>
<keyword evidence="3" id="KW-1185">Reference proteome</keyword>
<comment type="caution">
    <text evidence="2">The sequence shown here is derived from an EMBL/GenBank/DDBJ whole genome shotgun (WGS) entry which is preliminary data.</text>
</comment>
<accession>A0ABS3WBK2</accession>
<reference evidence="2 3" key="1">
    <citation type="submission" date="2021-03" db="EMBL/GenBank/DDBJ databases">
        <title>Paenibacillus artemisicola MWE-103 whole genome sequence.</title>
        <authorList>
            <person name="Ham Y.J."/>
        </authorList>
    </citation>
    <scope>NUCLEOTIDE SEQUENCE [LARGE SCALE GENOMIC DNA]</scope>
    <source>
        <strain evidence="2 3">MWE-103</strain>
    </source>
</reference>
<protein>
    <submittedName>
        <fullName evidence="2">Uncharacterized protein</fullName>
    </submittedName>
</protein>
<feature type="transmembrane region" description="Helical" evidence="1">
    <location>
        <begin position="6"/>
        <end position="23"/>
    </location>
</feature>
<evidence type="ECO:0000256" key="1">
    <source>
        <dbReference type="SAM" id="Phobius"/>
    </source>
</evidence>
<evidence type="ECO:0000313" key="2">
    <source>
        <dbReference type="EMBL" id="MBO7745648.1"/>
    </source>
</evidence>
<name>A0ABS3WBK2_9BACL</name>
<proteinExistence type="predicted"/>
<keyword evidence="1" id="KW-0812">Transmembrane</keyword>
<keyword evidence="1" id="KW-1133">Transmembrane helix</keyword>
<feature type="transmembrane region" description="Helical" evidence="1">
    <location>
        <begin position="28"/>
        <end position="46"/>
    </location>
</feature>